<dbReference type="RefSeq" id="WP_114643594.1">
    <property type="nucleotide sequence ID" value="NZ_JAACIO010000015.1"/>
</dbReference>
<organism evidence="2 3">
    <name type="scientific">Psychrilyobacter piezotolerans</name>
    <dbReference type="NCBI Taxonomy" id="2293438"/>
    <lineage>
        <taxon>Bacteria</taxon>
        <taxon>Fusobacteriati</taxon>
        <taxon>Fusobacteriota</taxon>
        <taxon>Fusobacteriia</taxon>
        <taxon>Fusobacteriales</taxon>
        <taxon>Fusobacteriaceae</taxon>
        <taxon>Psychrilyobacter</taxon>
    </lineage>
</organism>
<dbReference type="EMBL" id="QUAJ01000041">
    <property type="protein sequence ID" value="REI39526.1"/>
    <property type="molecule type" value="Genomic_DNA"/>
</dbReference>
<evidence type="ECO:0008006" key="4">
    <source>
        <dbReference type="Google" id="ProtNLM"/>
    </source>
</evidence>
<feature type="signal peptide" evidence="1">
    <location>
        <begin position="1"/>
        <end position="22"/>
    </location>
</feature>
<proteinExistence type="predicted"/>
<keyword evidence="1" id="KW-0732">Signal</keyword>
<feature type="chain" id="PRO_5046798986" description="Lipoprotein" evidence="1">
    <location>
        <begin position="23"/>
        <end position="238"/>
    </location>
</feature>
<reference evidence="2 3" key="1">
    <citation type="submission" date="2018-08" db="EMBL/GenBank/DDBJ databases">
        <title>Draft genome sequence of Psychrilyobacter sp. strain SD5 isolated from Black Sea water.</title>
        <authorList>
            <person name="Yadav S."/>
            <person name="Villanueva L."/>
            <person name="Damste J.S.S."/>
        </authorList>
    </citation>
    <scope>NUCLEOTIDE SEQUENCE [LARGE SCALE GENOMIC DNA]</scope>
    <source>
        <strain evidence="2 3">SD5</strain>
    </source>
</reference>
<keyword evidence="3" id="KW-1185">Reference proteome</keyword>
<dbReference type="Proteomes" id="UP000263486">
    <property type="component" value="Unassembled WGS sequence"/>
</dbReference>
<comment type="caution">
    <text evidence="2">The sequence shown here is derived from an EMBL/GenBank/DDBJ whole genome shotgun (WGS) entry which is preliminary data.</text>
</comment>
<accession>A0ABX9KDB3</accession>
<evidence type="ECO:0000256" key="1">
    <source>
        <dbReference type="SAM" id="SignalP"/>
    </source>
</evidence>
<gene>
    <name evidence="2" type="ORF">DYH56_14550</name>
</gene>
<protein>
    <recommendedName>
        <fullName evidence="4">Lipoprotein</fullName>
    </recommendedName>
</protein>
<name>A0ABX9KDB3_9FUSO</name>
<sequence length="238" mass="27252">MKKLFSCLIVLMFIMACTTHVAVKRTTDIQSFKVGGVEILIPSPTIGMKEVGYEHRERMEAFMPLVANRLVAMFMTHEDLLRLEKGNLFTVSEDAQVMVLRRGEFINVSESDFKAITDVINDPLFENKLESLIDEIEEDFNRQMKLLDLDEFTLKIGQPIHLGQFFSKKNAYGDGTLMTSTVNGDVSQIIQGAALVRVNNKIIYIYFSDEYKNINTIKKVRTILEKWADDILKVNEEN</sequence>
<evidence type="ECO:0000313" key="3">
    <source>
        <dbReference type="Proteomes" id="UP000263486"/>
    </source>
</evidence>
<dbReference type="PROSITE" id="PS51257">
    <property type="entry name" value="PROKAR_LIPOPROTEIN"/>
    <property type="match status" value="1"/>
</dbReference>
<evidence type="ECO:0000313" key="2">
    <source>
        <dbReference type="EMBL" id="REI39526.1"/>
    </source>
</evidence>